<keyword evidence="5 10" id="KW-0547">Nucleotide-binding</keyword>
<evidence type="ECO:0000256" key="7">
    <source>
        <dbReference type="ARBA" id="ARBA00022967"/>
    </source>
</evidence>
<dbReference type="InterPro" id="IPR003439">
    <property type="entry name" value="ABC_transporter-like_ATP-bd"/>
</dbReference>
<dbReference type="InterPro" id="IPR003593">
    <property type="entry name" value="AAA+_ATPase"/>
</dbReference>
<dbReference type="PANTHER" id="PTHR43553:SF24">
    <property type="entry name" value="ENERGY-COUPLING FACTOR TRANSPORTER ATP-BINDING PROTEIN ECFA1"/>
    <property type="match status" value="1"/>
</dbReference>
<dbReference type="InterPro" id="IPR015856">
    <property type="entry name" value="ABC_transpr_CbiO/EcfA_su"/>
</dbReference>
<dbReference type="KEGG" id="fwa:DCMF_24860"/>
<comment type="subcellular location">
    <subcellularLocation>
        <location evidence="1 10">Cell membrane</location>
        <topology evidence="1 10">Peripheral membrane protein</topology>
    </subcellularLocation>
</comment>
<dbReference type="GO" id="GO:0005524">
    <property type="term" value="F:ATP binding"/>
    <property type="evidence" value="ECO:0007669"/>
    <property type="project" value="UniProtKB-UniRule"/>
</dbReference>
<evidence type="ECO:0000256" key="10">
    <source>
        <dbReference type="RuleBase" id="RU364103"/>
    </source>
</evidence>
<dbReference type="InterPro" id="IPR050095">
    <property type="entry name" value="ECF_ABC_transporter_ATP-bd"/>
</dbReference>
<dbReference type="PANTHER" id="PTHR43553">
    <property type="entry name" value="HEAVY METAL TRANSPORTER"/>
    <property type="match status" value="1"/>
</dbReference>
<sequence>MPEYILEAENLEFSYMDGTTAIRNLSLKLEKGKKYAVVGNNGAGKSTLFLHFNGVHRPAKGNIKYKGEVVNYSHKRLKELRKNVGVVFQDPDNQLFSASVYQDISFGPVNLGWPEEKIRAKVEQALKRTGTWDFKDKPTHFLSHGQKKRVAIAGILAMEPEVIFLDEPTAGLDPFYCTEMMQLLDDFNQMGATLILSSHDLNEVYAWADYIFVMNSGEIIAEGLPEEIFRNAQVLKTANLGKPWVLEVFDELVKNKALKEQTSVPRKKDQLLDLFSQFQVI</sequence>
<comment type="similarity">
    <text evidence="2 10">Belongs to the ABC transporter superfamily.</text>
</comment>
<evidence type="ECO:0000256" key="3">
    <source>
        <dbReference type="ARBA" id="ARBA00022448"/>
    </source>
</evidence>
<accession>A0A3G1KZA2</accession>
<evidence type="ECO:0000259" key="11">
    <source>
        <dbReference type="PROSITE" id="PS50893"/>
    </source>
</evidence>
<dbReference type="Proteomes" id="UP000323521">
    <property type="component" value="Chromosome"/>
</dbReference>
<evidence type="ECO:0000256" key="2">
    <source>
        <dbReference type="ARBA" id="ARBA00005417"/>
    </source>
</evidence>
<evidence type="ECO:0000256" key="8">
    <source>
        <dbReference type="ARBA" id="ARBA00023136"/>
    </source>
</evidence>
<evidence type="ECO:0000313" key="12">
    <source>
        <dbReference type="EMBL" id="ATW27555.1"/>
    </source>
</evidence>
<dbReference type="CDD" id="cd03225">
    <property type="entry name" value="ABC_cobalt_CbiO_domain1"/>
    <property type="match status" value="1"/>
</dbReference>
<keyword evidence="3 10" id="KW-0813">Transport</keyword>
<proteinExistence type="inferred from homology"/>
<feature type="domain" description="ABC transporter" evidence="11">
    <location>
        <begin position="6"/>
        <end position="241"/>
    </location>
</feature>
<dbReference type="InterPro" id="IPR005876">
    <property type="entry name" value="Co_trans_ATP-bd"/>
</dbReference>
<comment type="function">
    <text evidence="10">Part of an ABC transporter complex. Responsible for energy coupling to the transport system.</text>
</comment>
<keyword evidence="8 10" id="KW-0472">Membrane</keyword>
<dbReference type="OrthoDB" id="9784332at2"/>
<protein>
    <recommendedName>
        <fullName evidence="10">ABC transporter ATP-binding protein</fullName>
    </recommendedName>
</protein>
<dbReference type="GO" id="GO:0006824">
    <property type="term" value="P:cobalt ion transport"/>
    <property type="evidence" value="ECO:0007669"/>
    <property type="project" value="InterPro"/>
</dbReference>
<keyword evidence="13" id="KW-1185">Reference proteome</keyword>
<gene>
    <name evidence="12" type="ORF">DCMF_24860</name>
</gene>
<dbReference type="EMBL" id="CP017634">
    <property type="protein sequence ID" value="ATW27555.1"/>
    <property type="molecule type" value="Genomic_DNA"/>
</dbReference>
<dbReference type="InterPro" id="IPR027417">
    <property type="entry name" value="P-loop_NTPase"/>
</dbReference>
<dbReference type="Pfam" id="PF00005">
    <property type="entry name" value="ABC_tran"/>
    <property type="match status" value="1"/>
</dbReference>
<dbReference type="SMART" id="SM00382">
    <property type="entry name" value="AAA"/>
    <property type="match status" value="1"/>
</dbReference>
<reference evidence="12 13" key="1">
    <citation type="submission" date="2016-10" db="EMBL/GenBank/DDBJ databases">
        <title>Complete Genome Sequence of Peptococcaceae strain DCMF.</title>
        <authorList>
            <person name="Edwards R.J."/>
            <person name="Holland S.I."/>
            <person name="Deshpande N.P."/>
            <person name="Wong Y.K."/>
            <person name="Ertan H."/>
            <person name="Manefield M."/>
            <person name="Russell T.L."/>
            <person name="Lee M.J."/>
        </authorList>
    </citation>
    <scope>NUCLEOTIDE SEQUENCE [LARGE SCALE GENOMIC DNA]</scope>
    <source>
        <strain evidence="12 13">DCMF</strain>
    </source>
</reference>
<evidence type="ECO:0000256" key="6">
    <source>
        <dbReference type="ARBA" id="ARBA00022840"/>
    </source>
</evidence>
<keyword evidence="7" id="KW-1278">Translocase</keyword>
<name>A0A3G1KZA2_FORW1</name>
<dbReference type="PROSITE" id="PS00211">
    <property type="entry name" value="ABC_TRANSPORTER_1"/>
    <property type="match status" value="1"/>
</dbReference>
<dbReference type="PROSITE" id="PS50893">
    <property type="entry name" value="ABC_TRANSPORTER_2"/>
    <property type="match status" value="1"/>
</dbReference>
<keyword evidence="6 10" id="KW-0067">ATP-binding</keyword>
<evidence type="ECO:0000256" key="5">
    <source>
        <dbReference type="ARBA" id="ARBA00022741"/>
    </source>
</evidence>
<dbReference type="Gene3D" id="3.40.50.300">
    <property type="entry name" value="P-loop containing nucleotide triphosphate hydrolases"/>
    <property type="match status" value="1"/>
</dbReference>
<evidence type="ECO:0000313" key="13">
    <source>
        <dbReference type="Proteomes" id="UP000323521"/>
    </source>
</evidence>
<evidence type="ECO:0000256" key="9">
    <source>
        <dbReference type="ARBA" id="ARBA00025157"/>
    </source>
</evidence>
<comment type="function">
    <text evidence="9">Probably part of an ABC transporter complex. Responsible for energy coupling to the transport system.</text>
</comment>
<dbReference type="AlphaFoldDB" id="A0A3G1KZA2"/>
<dbReference type="RefSeq" id="WP_148136925.1">
    <property type="nucleotide sequence ID" value="NZ_CP017634.1"/>
</dbReference>
<dbReference type="SUPFAM" id="SSF52540">
    <property type="entry name" value="P-loop containing nucleoside triphosphate hydrolases"/>
    <property type="match status" value="1"/>
</dbReference>
<evidence type="ECO:0000256" key="4">
    <source>
        <dbReference type="ARBA" id="ARBA00022475"/>
    </source>
</evidence>
<organism evidence="12 13">
    <name type="scientific">Formimonas warabiya</name>
    <dbReference type="NCBI Taxonomy" id="1761012"/>
    <lineage>
        <taxon>Bacteria</taxon>
        <taxon>Bacillati</taxon>
        <taxon>Bacillota</taxon>
        <taxon>Clostridia</taxon>
        <taxon>Eubacteriales</taxon>
        <taxon>Peptococcaceae</taxon>
        <taxon>Candidatus Formimonas</taxon>
    </lineage>
</organism>
<keyword evidence="4 10" id="KW-1003">Cell membrane</keyword>
<evidence type="ECO:0000256" key="1">
    <source>
        <dbReference type="ARBA" id="ARBA00004202"/>
    </source>
</evidence>
<dbReference type="GO" id="GO:0042626">
    <property type="term" value="F:ATPase-coupled transmembrane transporter activity"/>
    <property type="evidence" value="ECO:0007669"/>
    <property type="project" value="TreeGrafter"/>
</dbReference>
<dbReference type="GO" id="GO:0016887">
    <property type="term" value="F:ATP hydrolysis activity"/>
    <property type="evidence" value="ECO:0007669"/>
    <property type="project" value="InterPro"/>
</dbReference>
<dbReference type="NCBIfam" id="TIGR01166">
    <property type="entry name" value="cbiO"/>
    <property type="match status" value="1"/>
</dbReference>
<dbReference type="FunFam" id="3.40.50.300:FF:000224">
    <property type="entry name" value="Energy-coupling factor transporter ATP-binding protein EcfA"/>
    <property type="match status" value="1"/>
</dbReference>
<dbReference type="GO" id="GO:0043190">
    <property type="term" value="C:ATP-binding cassette (ABC) transporter complex"/>
    <property type="evidence" value="ECO:0007669"/>
    <property type="project" value="TreeGrafter"/>
</dbReference>
<dbReference type="InterPro" id="IPR017871">
    <property type="entry name" value="ABC_transporter-like_CS"/>
</dbReference>